<name>A0ABY7T520_9SPHI</name>
<reference evidence="2 3" key="1">
    <citation type="submission" date="2023-02" db="EMBL/GenBank/DDBJ databases">
        <title>Genome sequence of Mucilaginibacter jinjuensis strain KACC 16571.</title>
        <authorList>
            <person name="Kim S."/>
            <person name="Heo J."/>
            <person name="Kwon S.-W."/>
        </authorList>
    </citation>
    <scope>NUCLEOTIDE SEQUENCE [LARGE SCALE GENOMIC DNA]</scope>
    <source>
        <strain evidence="2 3">KACC 16571</strain>
    </source>
</reference>
<proteinExistence type="predicted"/>
<dbReference type="RefSeq" id="WP_273629524.1">
    <property type="nucleotide sequence ID" value="NZ_CP117167.1"/>
</dbReference>
<evidence type="ECO:0000256" key="1">
    <source>
        <dbReference type="SAM" id="Phobius"/>
    </source>
</evidence>
<dbReference type="EMBL" id="CP117167">
    <property type="protein sequence ID" value="WCT11338.1"/>
    <property type="molecule type" value="Genomic_DNA"/>
</dbReference>
<feature type="transmembrane region" description="Helical" evidence="1">
    <location>
        <begin position="47"/>
        <end position="66"/>
    </location>
</feature>
<protein>
    <submittedName>
        <fullName evidence="2">Uncharacterized protein</fullName>
    </submittedName>
</protein>
<evidence type="ECO:0000313" key="2">
    <source>
        <dbReference type="EMBL" id="WCT11338.1"/>
    </source>
</evidence>
<keyword evidence="1" id="KW-1133">Transmembrane helix</keyword>
<dbReference type="Proteomes" id="UP001216139">
    <property type="component" value="Chromosome"/>
</dbReference>
<gene>
    <name evidence="2" type="ORF">PQO05_21605</name>
</gene>
<keyword evidence="3" id="KW-1185">Reference proteome</keyword>
<keyword evidence="1" id="KW-0472">Membrane</keyword>
<accession>A0ABY7T520</accession>
<evidence type="ECO:0000313" key="3">
    <source>
        <dbReference type="Proteomes" id="UP001216139"/>
    </source>
</evidence>
<keyword evidence="1" id="KW-0812">Transmembrane</keyword>
<sequence length="296" mass="32689">MSMQDKEMDELFRAKLDNLEIQPSDKVWKGIVVELDGNKRKRSLVPVLRIAAGITVFIAVGLFFMLKGNKPVDNQIANQTGVKQQRIKLSAKGENTNEDGNEENVLQPKQNNQQIAAEVEQQETEHDKIANAIGRKKDNRINDVVATGNKLAVANNSKHHTGKIVQPSAIEVKEIEQERSTPVEQQTLAALPEKEIKPIQAVVPDEPLNVDKPAIPGVDDFKTTNKVASVPLPAIKPAKVAAKKHGIRSFGDLINVVVAKVDKRQDKVIHFSDTDDDESNITGINLGFVKVKKEEK</sequence>
<organism evidence="2 3">
    <name type="scientific">Mucilaginibacter jinjuensis</name>
    <dbReference type="NCBI Taxonomy" id="1176721"/>
    <lineage>
        <taxon>Bacteria</taxon>
        <taxon>Pseudomonadati</taxon>
        <taxon>Bacteroidota</taxon>
        <taxon>Sphingobacteriia</taxon>
        <taxon>Sphingobacteriales</taxon>
        <taxon>Sphingobacteriaceae</taxon>
        <taxon>Mucilaginibacter</taxon>
    </lineage>
</organism>